<dbReference type="InterPro" id="IPR013320">
    <property type="entry name" value="ConA-like_dom_sf"/>
</dbReference>
<feature type="transmembrane region" description="Helical" evidence="2">
    <location>
        <begin position="682"/>
        <end position="702"/>
    </location>
</feature>
<organism evidence="5 6">
    <name type="scientific">Corynebacterium qintianiae</name>
    <dbReference type="NCBI Taxonomy" id="2709392"/>
    <lineage>
        <taxon>Bacteria</taxon>
        <taxon>Bacillati</taxon>
        <taxon>Actinomycetota</taxon>
        <taxon>Actinomycetes</taxon>
        <taxon>Mycobacteriales</taxon>
        <taxon>Corynebacteriaceae</taxon>
        <taxon>Corynebacterium</taxon>
    </lineage>
</organism>
<feature type="region of interest" description="Disordered" evidence="1">
    <location>
        <begin position="650"/>
        <end position="672"/>
    </location>
</feature>
<name>A0A7T0PEW5_9CORY</name>
<dbReference type="PANTHER" id="PTHR43143">
    <property type="entry name" value="METALLOPHOSPHOESTERASE, CALCINEURIN SUPERFAMILY"/>
    <property type="match status" value="1"/>
</dbReference>
<reference evidence="5 6" key="1">
    <citation type="submission" date="2020-11" db="EMBL/GenBank/DDBJ databases">
        <title>Corynebacterium sp. MC1420.</title>
        <authorList>
            <person name="Zhou J."/>
        </authorList>
    </citation>
    <scope>NUCLEOTIDE SEQUENCE [LARGE SCALE GENOMIC DNA]</scope>
    <source>
        <strain evidence="5 6">MC1420</strain>
    </source>
</reference>
<gene>
    <name evidence="5" type="ORF">G7Y29_10440</name>
</gene>
<dbReference type="AlphaFoldDB" id="A0A7T0PEW5"/>
<dbReference type="Gene3D" id="2.60.120.200">
    <property type="match status" value="1"/>
</dbReference>
<dbReference type="RefSeq" id="WP_165003216.1">
    <property type="nucleotide sequence ID" value="NZ_CP064955.1"/>
</dbReference>
<keyword evidence="2" id="KW-0472">Membrane</keyword>
<feature type="compositionally biased region" description="Low complexity" evidence="1">
    <location>
        <begin position="660"/>
        <end position="672"/>
    </location>
</feature>
<evidence type="ECO:0000259" key="4">
    <source>
        <dbReference type="Pfam" id="PF00149"/>
    </source>
</evidence>
<protein>
    <submittedName>
        <fullName evidence="5">Cell wall anchor domain protein</fullName>
    </submittedName>
</protein>
<evidence type="ECO:0000313" key="6">
    <source>
        <dbReference type="Proteomes" id="UP000594586"/>
    </source>
</evidence>
<keyword evidence="2" id="KW-1133">Transmembrane helix</keyword>
<feature type="chain" id="PRO_5032367702" evidence="3">
    <location>
        <begin position="28"/>
        <end position="730"/>
    </location>
</feature>
<dbReference type="SUPFAM" id="SSF56300">
    <property type="entry name" value="Metallo-dependent phosphatases"/>
    <property type="match status" value="1"/>
</dbReference>
<keyword evidence="3" id="KW-0732">Signal</keyword>
<sequence>MRKKISAALTLALVTPLTPLAFTPANAQDLGSRFTLGVLPDTQFYSRYGTEAAGDIFNDRYGSNPFNVQTQFLADHQGELNTEFVTHLGDLVDQAKVRESWDVASGAMKNLEDAQLDYSVLPGNHDYYVFEDGKSAFESYFPESRAGQNETFGGRFQAPGIYGGEANQPVDSEYHIFEAEGQKYLVLALGWRANDATLEWAQSIIDANPTLPVILTAHEISNIDGSGNVFFSESYGEHLWDDFIRENDQIFLTISGHHHGAGYHLSTNDAGHQVINILQDYQMAYLGGNGLTGMLQFDLTGNKLDMTAFSPWVQGKDYDQLTRFDHLMPEGSGDSYSVPIDFAERFNGFNDSWTIGDANDPDYTARLKDIVTEGYVPFTVEKGDLPESTTDYPVVEGTAVHWRPGHATFQGKGFEDGDEVPVGSVIPDVAFGQDMTRVPLTPGTSDESITYSTDKHDLSSDKGSLKWNKAVSEQAVSYFETAAGAPINSENFENGYTVEAFLKLDEDFNPDVHGWSNALIRDASGTDAGKEAGIDDGDPAQMLGVSSLTELRWWALGDNYEGHSNWSHEVPKGQWMHVAVVNDPEDKSVTMYVDGAPILRDGYGPQGMAGDGFKWLLGTSAWEGHEEDGWYGNIGEIRMVDHPIGPDQWLTARGADHGKASSQGGSTAAGGSSKAGSSIASFGGGIIVGVIGAIAAVGAIVAKLGGAIGGALSPIINQITAQLRALLPTR</sequence>
<keyword evidence="2" id="KW-0812">Transmembrane</keyword>
<evidence type="ECO:0000256" key="1">
    <source>
        <dbReference type="SAM" id="MobiDB-lite"/>
    </source>
</evidence>
<dbReference type="SUPFAM" id="SSF49899">
    <property type="entry name" value="Concanavalin A-like lectins/glucanases"/>
    <property type="match status" value="1"/>
</dbReference>
<dbReference type="Proteomes" id="UP000594586">
    <property type="component" value="Chromosome"/>
</dbReference>
<feature type="region of interest" description="Disordered" evidence="1">
    <location>
        <begin position="436"/>
        <end position="455"/>
    </location>
</feature>
<dbReference type="InterPro" id="IPR029052">
    <property type="entry name" value="Metallo-depent_PP-like"/>
</dbReference>
<keyword evidence="6" id="KW-1185">Reference proteome</keyword>
<dbReference type="KEGG" id="cqn:G7Y29_10440"/>
<feature type="compositionally biased region" description="Polar residues" evidence="1">
    <location>
        <begin position="442"/>
        <end position="452"/>
    </location>
</feature>
<dbReference type="Gene3D" id="3.60.21.10">
    <property type="match status" value="1"/>
</dbReference>
<proteinExistence type="predicted"/>
<feature type="domain" description="Calcineurin-like phosphoesterase" evidence="4">
    <location>
        <begin position="62"/>
        <end position="260"/>
    </location>
</feature>
<dbReference type="GO" id="GO:0016787">
    <property type="term" value="F:hydrolase activity"/>
    <property type="evidence" value="ECO:0007669"/>
    <property type="project" value="InterPro"/>
</dbReference>
<dbReference type="Pfam" id="PF13385">
    <property type="entry name" value="Laminin_G_3"/>
    <property type="match status" value="1"/>
</dbReference>
<feature type="signal peptide" evidence="3">
    <location>
        <begin position="1"/>
        <end position="27"/>
    </location>
</feature>
<dbReference type="EMBL" id="CP064955">
    <property type="protein sequence ID" value="QPK83220.1"/>
    <property type="molecule type" value="Genomic_DNA"/>
</dbReference>
<evidence type="ECO:0000313" key="5">
    <source>
        <dbReference type="EMBL" id="QPK83220.1"/>
    </source>
</evidence>
<dbReference type="Pfam" id="PF00149">
    <property type="entry name" value="Metallophos"/>
    <property type="match status" value="1"/>
</dbReference>
<accession>A0A7T0PEW5</accession>
<dbReference type="PANTHER" id="PTHR43143:SF5">
    <property type="entry name" value="SECRETED PROTEIN"/>
    <property type="match status" value="1"/>
</dbReference>
<dbReference type="InterPro" id="IPR004843">
    <property type="entry name" value="Calcineurin-like_PHP"/>
</dbReference>
<evidence type="ECO:0000256" key="3">
    <source>
        <dbReference type="SAM" id="SignalP"/>
    </source>
</evidence>
<dbReference type="InterPro" id="IPR051918">
    <property type="entry name" value="STPP_CPPED1"/>
</dbReference>
<evidence type="ECO:0000256" key="2">
    <source>
        <dbReference type="SAM" id="Phobius"/>
    </source>
</evidence>